<dbReference type="Proteomes" id="UP001341840">
    <property type="component" value="Unassembled WGS sequence"/>
</dbReference>
<comment type="caution">
    <text evidence="1">The sequence shown here is derived from an EMBL/GenBank/DDBJ whole genome shotgun (WGS) entry which is preliminary data.</text>
</comment>
<evidence type="ECO:0000313" key="1">
    <source>
        <dbReference type="EMBL" id="MED6145599.1"/>
    </source>
</evidence>
<sequence>MEVAVERTGGLVVLSGSFGHSVFRDSRMVNKLLVYVSTCYILKKCSNIRRTARATKGSKKICMIVETEIGRMWSNKALYNRKLLHQSCESHPAPVYNGGGMRIDGRCGGGVARKKGKSVG</sequence>
<accession>A0ABU6TA78</accession>
<name>A0ABU6TA78_9FABA</name>
<protein>
    <submittedName>
        <fullName evidence="1">Uncharacterized protein</fullName>
    </submittedName>
</protein>
<gene>
    <name evidence="1" type="ORF">PIB30_026715</name>
</gene>
<organism evidence="1 2">
    <name type="scientific">Stylosanthes scabra</name>
    <dbReference type="NCBI Taxonomy" id="79078"/>
    <lineage>
        <taxon>Eukaryota</taxon>
        <taxon>Viridiplantae</taxon>
        <taxon>Streptophyta</taxon>
        <taxon>Embryophyta</taxon>
        <taxon>Tracheophyta</taxon>
        <taxon>Spermatophyta</taxon>
        <taxon>Magnoliopsida</taxon>
        <taxon>eudicotyledons</taxon>
        <taxon>Gunneridae</taxon>
        <taxon>Pentapetalae</taxon>
        <taxon>rosids</taxon>
        <taxon>fabids</taxon>
        <taxon>Fabales</taxon>
        <taxon>Fabaceae</taxon>
        <taxon>Papilionoideae</taxon>
        <taxon>50 kb inversion clade</taxon>
        <taxon>dalbergioids sensu lato</taxon>
        <taxon>Dalbergieae</taxon>
        <taxon>Pterocarpus clade</taxon>
        <taxon>Stylosanthes</taxon>
    </lineage>
</organism>
<reference evidence="1 2" key="1">
    <citation type="journal article" date="2023" name="Plants (Basel)">
        <title>Bridging the Gap: Combining Genomics and Transcriptomics Approaches to Understand Stylosanthes scabra, an Orphan Legume from the Brazilian Caatinga.</title>
        <authorList>
            <person name="Ferreira-Neto J.R.C."/>
            <person name="da Silva M.D."/>
            <person name="Binneck E."/>
            <person name="de Melo N.F."/>
            <person name="da Silva R.H."/>
            <person name="de Melo A.L.T.M."/>
            <person name="Pandolfi V."/>
            <person name="Bustamante F.O."/>
            <person name="Brasileiro-Vidal A.C."/>
            <person name="Benko-Iseppon A.M."/>
        </authorList>
    </citation>
    <scope>NUCLEOTIDE SEQUENCE [LARGE SCALE GENOMIC DNA]</scope>
    <source>
        <tissue evidence="1">Leaves</tissue>
    </source>
</reference>
<dbReference type="EMBL" id="JASCZI010090722">
    <property type="protein sequence ID" value="MED6145599.1"/>
    <property type="molecule type" value="Genomic_DNA"/>
</dbReference>
<evidence type="ECO:0000313" key="2">
    <source>
        <dbReference type="Proteomes" id="UP001341840"/>
    </source>
</evidence>
<proteinExistence type="predicted"/>
<keyword evidence="2" id="KW-1185">Reference proteome</keyword>